<evidence type="ECO:0000313" key="2">
    <source>
        <dbReference type="EMBL" id="CCA25876.1"/>
    </source>
</evidence>
<organism evidence="2">
    <name type="scientific">Albugo laibachii Nc14</name>
    <dbReference type="NCBI Taxonomy" id="890382"/>
    <lineage>
        <taxon>Eukaryota</taxon>
        <taxon>Sar</taxon>
        <taxon>Stramenopiles</taxon>
        <taxon>Oomycota</taxon>
        <taxon>Peronosporomycetes</taxon>
        <taxon>Albuginales</taxon>
        <taxon>Albuginaceae</taxon>
        <taxon>Albugo</taxon>
    </lineage>
</organism>
<reference evidence="2" key="2">
    <citation type="submission" date="2011-02" db="EMBL/GenBank/DDBJ databases">
        <authorList>
            <person name="MacLean D."/>
        </authorList>
    </citation>
    <scope>NUCLEOTIDE SEQUENCE</scope>
</reference>
<proteinExistence type="predicted"/>
<accession>F0WWQ0</accession>
<name>F0WWQ0_9STRA</name>
<dbReference type="Pfam" id="PF03184">
    <property type="entry name" value="DDE_1"/>
    <property type="match status" value="1"/>
</dbReference>
<dbReference type="EMBL" id="FR824373">
    <property type="protein sequence ID" value="CCA25876.1"/>
    <property type="molecule type" value="Genomic_DNA"/>
</dbReference>
<evidence type="ECO:0000259" key="1">
    <source>
        <dbReference type="Pfam" id="PF03184"/>
    </source>
</evidence>
<protein>
    <submittedName>
        <fullName evidence="2">AlNc14C328G10663 protein</fullName>
    </submittedName>
</protein>
<sequence length="127" mass="14536">MSRLDAQMRSDNREILLLLDSVSSHHFPATLTQVEIQNIPPNTTTHLQTLDAGIVRNFKSMISKKKALYYADRLDEIIIRFGEDGKETLERELKTIGNVDVLVAMWWAQEAWASDEELYELIDGVCV</sequence>
<gene>
    <name evidence="2" type="primary">AlNc14C328G10663</name>
    <name evidence="2" type="ORF">ALNC14_120200</name>
</gene>
<feature type="domain" description="DDE-1" evidence="1">
    <location>
        <begin position="4"/>
        <end position="112"/>
    </location>
</feature>
<dbReference type="HOGENOM" id="CLU_088458_2_1_1"/>
<dbReference type="AlphaFoldDB" id="F0WWQ0"/>
<dbReference type="GO" id="GO:0003676">
    <property type="term" value="F:nucleic acid binding"/>
    <property type="evidence" value="ECO:0007669"/>
    <property type="project" value="InterPro"/>
</dbReference>
<dbReference type="InterPro" id="IPR004875">
    <property type="entry name" value="DDE_SF_endonuclease_dom"/>
</dbReference>
<reference evidence="2" key="1">
    <citation type="journal article" date="2011" name="PLoS Biol.">
        <title>Gene gain and loss during evolution of obligate parasitism in the white rust pathogen of Arabidopsis thaliana.</title>
        <authorList>
            <person name="Kemen E."/>
            <person name="Gardiner A."/>
            <person name="Schultz-Larsen T."/>
            <person name="Kemen A.C."/>
            <person name="Balmuth A.L."/>
            <person name="Robert-Seilaniantz A."/>
            <person name="Bailey K."/>
            <person name="Holub E."/>
            <person name="Studholme D.J."/>
            <person name="Maclean D."/>
            <person name="Jones J.D."/>
        </authorList>
    </citation>
    <scope>NUCLEOTIDE SEQUENCE</scope>
</reference>